<dbReference type="InterPro" id="IPR037523">
    <property type="entry name" value="VOC_core"/>
</dbReference>
<dbReference type="InterPro" id="IPR029068">
    <property type="entry name" value="Glyas_Bleomycin-R_OHBP_Dase"/>
</dbReference>
<dbReference type="RefSeq" id="WP_188312220.1">
    <property type="nucleotide sequence ID" value="NZ_JABTCG010000001.1"/>
</dbReference>
<protein>
    <submittedName>
        <fullName evidence="2">VOC family protein</fullName>
    </submittedName>
</protein>
<proteinExistence type="predicted"/>
<evidence type="ECO:0000259" key="1">
    <source>
        <dbReference type="PROSITE" id="PS51819"/>
    </source>
</evidence>
<dbReference type="Proteomes" id="UP000598350">
    <property type="component" value="Unassembled WGS sequence"/>
</dbReference>
<name>A0ABR7VAJ6_9FLAO</name>
<dbReference type="SUPFAM" id="SSF54593">
    <property type="entry name" value="Glyoxalase/Bleomycin resistance protein/Dihydroxybiphenyl dioxygenase"/>
    <property type="match status" value="1"/>
</dbReference>
<comment type="caution">
    <text evidence="2">The sequence shown here is derived from an EMBL/GenBank/DDBJ whole genome shotgun (WGS) entry which is preliminary data.</text>
</comment>
<dbReference type="PANTHER" id="PTHR33993:SF2">
    <property type="entry name" value="VOC DOMAIN-CONTAINING PROTEIN"/>
    <property type="match status" value="1"/>
</dbReference>
<keyword evidence="3" id="KW-1185">Reference proteome</keyword>
<gene>
    <name evidence="2" type="ORF">HPE63_00215</name>
</gene>
<sequence length="125" mass="13757">MDFNMVGWFEIPVTNMERAKAFYEKVFNIKISVHDLGGLQMGWFPNRGDKKGAAGSLVQHEMYTPSATDGPLIYFTCPDLAIELGRVSAAEGEILRPKTEIGGGHGFMALVKDTEGNRIALHSLK</sequence>
<dbReference type="InterPro" id="IPR004360">
    <property type="entry name" value="Glyas_Fos-R_dOase_dom"/>
</dbReference>
<reference evidence="2 3" key="1">
    <citation type="submission" date="2020-05" db="EMBL/GenBank/DDBJ databases">
        <title>The draft genome sequence of Maribacter arenosus CAU 1321.</title>
        <authorList>
            <person name="Mu L."/>
        </authorList>
    </citation>
    <scope>NUCLEOTIDE SEQUENCE [LARGE SCALE GENOMIC DNA]</scope>
    <source>
        <strain evidence="2 3">CAU 1321</strain>
    </source>
</reference>
<dbReference type="Gene3D" id="3.10.180.10">
    <property type="entry name" value="2,3-Dihydroxybiphenyl 1,2-Dioxygenase, domain 1"/>
    <property type="match status" value="1"/>
</dbReference>
<feature type="domain" description="VOC" evidence="1">
    <location>
        <begin position="5"/>
        <end position="124"/>
    </location>
</feature>
<dbReference type="EMBL" id="JABTCG010000001">
    <property type="protein sequence ID" value="MBD0849074.1"/>
    <property type="molecule type" value="Genomic_DNA"/>
</dbReference>
<dbReference type="CDD" id="cd07247">
    <property type="entry name" value="SgaA_N_like"/>
    <property type="match status" value="1"/>
</dbReference>
<evidence type="ECO:0000313" key="2">
    <source>
        <dbReference type="EMBL" id="MBD0849074.1"/>
    </source>
</evidence>
<evidence type="ECO:0000313" key="3">
    <source>
        <dbReference type="Proteomes" id="UP000598350"/>
    </source>
</evidence>
<dbReference type="InterPro" id="IPR052164">
    <property type="entry name" value="Anthracycline_SecMetBiosynth"/>
</dbReference>
<dbReference type="PANTHER" id="PTHR33993">
    <property type="entry name" value="GLYOXALASE-RELATED"/>
    <property type="match status" value="1"/>
</dbReference>
<accession>A0ABR7VAJ6</accession>
<dbReference type="PROSITE" id="PS51819">
    <property type="entry name" value="VOC"/>
    <property type="match status" value="1"/>
</dbReference>
<organism evidence="2 3">
    <name type="scientific">Maribacter arenosus</name>
    <dbReference type="NCBI Taxonomy" id="1854708"/>
    <lineage>
        <taxon>Bacteria</taxon>
        <taxon>Pseudomonadati</taxon>
        <taxon>Bacteroidota</taxon>
        <taxon>Flavobacteriia</taxon>
        <taxon>Flavobacteriales</taxon>
        <taxon>Flavobacteriaceae</taxon>
        <taxon>Maribacter</taxon>
    </lineage>
</organism>
<dbReference type="Pfam" id="PF00903">
    <property type="entry name" value="Glyoxalase"/>
    <property type="match status" value="1"/>
</dbReference>